<reference evidence="3 5" key="3">
    <citation type="submission" date="2018-06" db="EMBL/GenBank/DDBJ databases">
        <authorList>
            <consortium name="Pathogen Informatics"/>
            <person name="Doyle S."/>
        </authorList>
    </citation>
    <scope>NUCLEOTIDE SEQUENCE [LARGE SCALE GENOMIC DNA]</scope>
    <source>
        <strain evidence="3 5">NCTC11327</strain>
    </source>
</reference>
<organism evidence="3 5">
    <name type="scientific">Vibrio fluvialis</name>
    <dbReference type="NCBI Taxonomy" id="676"/>
    <lineage>
        <taxon>Bacteria</taxon>
        <taxon>Pseudomonadati</taxon>
        <taxon>Pseudomonadota</taxon>
        <taxon>Gammaproteobacteria</taxon>
        <taxon>Vibrionales</taxon>
        <taxon>Vibrionaceae</taxon>
        <taxon>Vibrio</taxon>
    </lineage>
</organism>
<dbReference type="GO" id="GO:0019239">
    <property type="term" value="F:deaminase activity"/>
    <property type="evidence" value="ECO:0007669"/>
    <property type="project" value="TreeGrafter"/>
</dbReference>
<proteinExistence type="inferred from homology"/>
<dbReference type="KEGG" id="vfl:AL536_05935"/>
<sequence length="125" mass="13684">MVQRVNYDTLPEAVGPYVHATKHNETLYLSGLTALATKAQAGGFQEQCAEVLAQIEGVLKQEKRSKGDIVKVTIFLKDIAQLSAVREQLFAFYDGHLPACSLVEISSLIHSDLLLEMEAIIALQA</sequence>
<dbReference type="Proteomes" id="UP000057088">
    <property type="component" value="Chromosome 1"/>
</dbReference>
<dbReference type="Pfam" id="PF01042">
    <property type="entry name" value="Ribonuc_L-PSP"/>
    <property type="match status" value="1"/>
</dbReference>
<comment type="similarity">
    <text evidence="1">Belongs to the RutC family.</text>
</comment>
<evidence type="ECO:0000313" key="3">
    <source>
        <dbReference type="EMBL" id="SUQ26353.1"/>
    </source>
</evidence>
<dbReference type="GO" id="GO:0005829">
    <property type="term" value="C:cytosol"/>
    <property type="evidence" value="ECO:0007669"/>
    <property type="project" value="TreeGrafter"/>
</dbReference>
<dbReference type="RefSeq" id="WP_047461960.1">
    <property type="nucleotide sequence ID" value="NZ_CABLBX010000017.1"/>
</dbReference>
<dbReference type="InterPro" id="IPR035959">
    <property type="entry name" value="RutC-like_sf"/>
</dbReference>
<dbReference type="CDD" id="cd00448">
    <property type="entry name" value="YjgF_YER057c_UK114_family"/>
    <property type="match status" value="1"/>
</dbReference>
<evidence type="ECO:0000256" key="1">
    <source>
        <dbReference type="ARBA" id="ARBA00010552"/>
    </source>
</evidence>
<reference evidence="2" key="2">
    <citation type="submission" date="2018-01" db="EMBL/GenBank/DDBJ databases">
        <title>FDA dAtabase for Regulatory Grade micrObial Sequences (FDA-ARGOS): Supporting development and validation of Infectious Disease Dx tests.</title>
        <authorList>
            <person name="Hoffmann M."/>
            <person name="Allard M."/>
            <person name="Evans P."/>
            <person name="Brown E."/>
            <person name="Tallon L."/>
            <person name="Sadzewicz L."/>
            <person name="Sengamalay N."/>
            <person name="Ott S."/>
            <person name="Godinez A."/>
            <person name="Nagaraj S."/>
            <person name="Vyas G."/>
            <person name="Aluvathingal J."/>
            <person name="Nadendla S."/>
            <person name="Geyer C."/>
            <person name="Sichtig H."/>
        </authorList>
    </citation>
    <scope>NUCLEOTIDE SEQUENCE</scope>
    <source>
        <strain evidence="2">ATCC 33809</strain>
    </source>
</reference>
<reference evidence="4" key="1">
    <citation type="submission" date="2015-12" db="EMBL/GenBank/DDBJ databases">
        <title>FDA dAtabase for Regulatory Grade micrObial Sequences (FDA-ARGOS): Supporting development and validation of Infectious Disease Dx tests.</title>
        <authorList>
            <person name="Hoffmann M."/>
            <person name="Allard M."/>
            <person name="Evans P."/>
            <person name="Brown E."/>
            <person name="Tallon L.J."/>
            <person name="Sadzewicz L."/>
            <person name="Sengamalay N."/>
            <person name="Ott S."/>
            <person name="Godinez A."/>
            <person name="Nagaraj S."/>
            <person name="Vyas G."/>
            <person name="Aluvathingal J."/>
            <person name="Nadendla S."/>
            <person name="Geyer C."/>
            <person name="Sichtig H."/>
        </authorList>
    </citation>
    <scope>NUCLEOTIDE SEQUENCE [LARGE SCALE GENOMIC DNA]</scope>
    <source>
        <strain evidence="4">ATCC 33809</strain>
    </source>
</reference>
<dbReference type="SUPFAM" id="SSF55298">
    <property type="entry name" value="YjgF-like"/>
    <property type="match status" value="1"/>
</dbReference>
<evidence type="ECO:0000313" key="4">
    <source>
        <dbReference type="Proteomes" id="UP000057088"/>
    </source>
</evidence>
<dbReference type="EC" id="3.5.4.-" evidence="3"/>
<evidence type="ECO:0000313" key="2">
    <source>
        <dbReference type="EMBL" id="AMF92996.1"/>
    </source>
</evidence>
<dbReference type="EMBL" id="CP014034">
    <property type="protein sequence ID" value="AMF92996.1"/>
    <property type="molecule type" value="Genomic_DNA"/>
</dbReference>
<dbReference type="GeneID" id="29383424"/>
<evidence type="ECO:0000313" key="5">
    <source>
        <dbReference type="Proteomes" id="UP000254626"/>
    </source>
</evidence>
<dbReference type="Proteomes" id="UP000254626">
    <property type="component" value="Unassembled WGS sequence"/>
</dbReference>
<protein>
    <submittedName>
        <fullName evidence="3">Endoribonuclease L-PSP</fullName>
        <ecNumber evidence="3">3.5.4.-</ecNumber>
    </submittedName>
    <submittedName>
        <fullName evidence="2">RidA family protein</fullName>
    </submittedName>
</protein>
<accession>A0AAX2LT22</accession>
<keyword evidence="3" id="KW-0378">Hydrolase</keyword>
<dbReference type="Gene3D" id="3.30.1330.40">
    <property type="entry name" value="RutC-like"/>
    <property type="match status" value="1"/>
</dbReference>
<dbReference type="EMBL" id="UHIP01000002">
    <property type="protein sequence ID" value="SUQ26353.1"/>
    <property type="molecule type" value="Genomic_DNA"/>
</dbReference>
<dbReference type="PANTHER" id="PTHR11803:SF58">
    <property type="entry name" value="PROTEIN HMF1-RELATED"/>
    <property type="match status" value="1"/>
</dbReference>
<keyword evidence="4" id="KW-1185">Reference proteome</keyword>
<dbReference type="PANTHER" id="PTHR11803">
    <property type="entry name" value="2-IMINOBUTANOATE/2-IMINOPROPANOATE DEAMINASE RIDA"/>
    <property type="match status" value="1"/>
</dbReference>
<gene>
    <name evidence="3" type="primary">yabJ</name>
    <name evidence="2" type="ORF">AL536_05935</name>
    <name evidence="3" type="ORF">NCTC11327_03213</name>
</gene>
<dbReference type="InterPro" id="IPR006175">
    <property type="entry name" value="YjgF/YER057c/UK114"/>
</dbReference>
<dbReference type="AlphaFoldDB" id="A0AAX2LT22"/>
<name>A0AAX2LT22_VIBFL</name>